<dbReference type="Proteomes" id="UP000230033">
    <property type="component" value="Unassembled WGS sequence"/>
</dbReference>
<evidence type="ECO:0000256" key="5">
    <source>
        <dbReference type="ARBA" id="ARBA00035461"/>
    </source>
</evidence>
<dbReference type="GO" id="GO:0005840">
    <property type="term" value="C:ribosome"/>
    <property type="evidence" value="ECO:0007669"/>
    <property type="project" value="UniProtKB-KW"/>
</dbReference>
<evidence type="ECO:0000256" key="2">
    <source>
        <dbReference type="ARBA" id="ARBA00022980"/>
    </source>
</evidence>
<dbReference type="Gene3D" id="3.30.1440.10">
    <property type="match status" value="1"/>
</dbReference>
<feature type="domain" description="Large ribosomal subunit protein uL5 C-terminal" evidence="8">
    <location>
        <begin position="65"/>
        <end position="158"/>
    </location>
</feature>
<dbReference type="NCBIfam" id="NF000585">
    <property type="entry name" value="PRK00010.1"/>
    <property type="match status" value="1"/>
</dbReference>
<comment type="caution">
    <text evidence="9">The sequence shown here is derived from an EMBL/GenBank/DDBJ whole genome shotgun (WGS) entry which is preliminary data.</text>
</comment>
<accession>A0A2H0WN26</accession>
<dbReference type="GO" id="GO:1990904">
    <property type="term" value="C:ribonucleoprotein complex"/>
    <property type="evidence" value="ECO:0007669"/>
    <property type="project" value="UniProtKB-KW"/>
</dbReference>
<evidence type="ECO:0000313" key="9">
    <source>
        <dbReference type="EMBL" id="PIS14050.1"/>
    </source>
</evidence>
<evidence type="ECO:0000256" key="4">
    <source>
        <dbReference type="ARBA" id="ARBA00035245"/>
    </source>
</evidence>
<name>A0A2H0WN26_9BACT</name>
<dbReference type="InterPro" id="IPR022803">
    <property type="entry name" value="Ribosomal_uL5_dom_sf"/>
</dbReference>
<evidence type="ECO:0000256" key="3">
    <source>
        <dbReference type="ARBA" id="ARBA00023274"/>
    </source>
</evidence>
<dbReference type="InterPro" id="IPR031310">
    <property type="entry name" value="Ribosomal_uL5_N"/>
</dbReference>
<dbReference type="GO" id="GO:0003735">
    <property type="term" value="F:structural constituent of ribosome"/>
    <property type="evidence" value="ECO:0007669"/>
    <property type="project" value="InterPro"/>
</dbReference>
<dbReference type="AlphaFoldDB" id="A0A2H0WN26"/>
<reference evidence="10" key="1">
    <citation type="submission" date="2017-09" db="EMBL/GenBank/DDBJ databases">
        <title>Depth-based differentiation of microbial function through sediment-hosted aquifers and enrichment of novel symbionts in the deep terrestrial subsurface.</title>
        <authorList>
            <person name="Probst A.J."/>
            <person name="Ladd B."/>
            <person name="Jarett J.K."/>
            <person name="Geller-Mcgrath D.E."/>
            <person name="Sieber C.M.K."/>
            <person name="Emerson J.B."/>
            <person name="Anantharaman K."/>
            <person name="Thomas B.C."/>
            <person name="Malmstrom R."/>
            <person name="Stieglmeier M."/>
            <person name="Klingl A."/>
            <person name="Woyke T."/>
            <person name="Ryan C.M."/>
            <person name="Banfield J.F."/>
        </authorList>
    </citation>
    <scope>NUCLEOTIDE SEQUENCE [LARGE SCALE GENOMIC DNA]</scope>
</reference>
<dbReference type="SUPFAM" id="SSF55282">
    <property type="entry name" value="RL5-like"/>
    <property type="match status" value="1"/>
</dbReference>
<evidence type="ECO:0000313" key="10">
    <source>
        <dbReference type="Proteomes" id="UP000230033"/>
    </source>
</evidence>
<dbReference type="GO" id="GO:0006412">
    <property type="term" value="P:translation"/>
    <property type="evidence" value="ECO:0007669"/>
    <property type="project" value="InterPro"/>
</dbReference>
<dbReference type="InterPro" id="IPR002132">
    <property type="entry name" value="Ribosomal_uL5"/>
</dbReference>
<evidence type="ECO:0000259" key="8">
    <source>
        <dbReference type="Pfam" id="PF00673"/>
    </source>
</evidence>
<evidence type="ECO:0000256" key="1">
    <source>
        <dbReference type="ARBA" id="ARBA00008553"/>
    </source>
</evidence>
<protein>
    <recommendedName>
        <fullName evidence="4">Large ribosomal subunit protein uL5</fullName>
    </recommendedName>
    <alternativeName>
        <fullName evidence="5">50S ribosomal protein L5</fullName>
    </alternativeName>
</protein>
<organism evidence="9 10">
    <name type="scientific">Candidatus Shapirobacteria bacterium CG09_land_8_20_14_0_10_47_13</name>
    <dbReference type="NCBI Taxonomy" id="1974481"/>
    <lineage>
        <taxon>Bacteria</taxon>
        <taxon>Candidatus Shapironibacteriota</taxon>
    </lineage>
</organism>
<keyword evidence="3 6" id="KW-0687">Ribonucleoprotein</keyword>
<keyword evidence="2 6" id="KW-0689">Ribosomal protein</keyword>
<proteinExistence type="inferred from homology"/>
<dbReference type="EMBL" id="PEZJ01000011">
    <property type="protein sequence ID" value="PIS14050.1"/>
    <property type="molecule type" value="Genomic_DNA"/>
</dbReference>
<evidence type="ECO:0000259" key="7">
    <source>
        <dbReference type="Pfam" id="PF00281"/>
    </source>
</evidence>
<evidence type="ECO:0000256" key="6">
    <source>
        <dbReference type="RuleBase" id="RU003930"/>
    </source>
</evidence>
<dbReference type="InterPro" id="IPR020930">
    <property type="entry name" value="Ribosomal_uL5_bac-type"/>
</dbReference>
<feature type="domain" description="Large ribosomal subunit protein uL5 N-terminal" evidence="7">
    <location>
        <begin position="5"/>
        <end position="60"/>
    </location>
</feature>
<dbReference type="InterPro" id="IPR031309">
    <property type="entry name" value="Ribosomal_uL5_C"/>
</dbReference>
<dbReference type="PANTHER" id="PTHR11994">
    <property type="entry name" value="60S RIBOSOMAL PROTEIN L11-RELATED"/>
    <property type="match status" value="1"/>
</dbReference>
<comment type="similarity">
    <text evidence="1 6">Belongs to the universal ribosomal protein uL5 family.</text>
</comment>
<dbReference type="Pfam" id="PF00281">
    <property type="entry name" value="Ribosomal_L5"/>
    <property type="match status" value="1"/>
</dbReference>
<sequence length="160" mass="17573">MKKENILAAPKVEKVVISMKLGEDRHDKVLLAALISDLAAISGQQPKICRAKKAIASFKIQAGEQIGLMVTLRGQRMVAFLKKLFKIVLPRVRDFQGVKLAGFDGRGNYSLGINEYAVFPEINSEKIKKVHGLEVTLVTTAGDNEKGKKLLVALGMPFQK</sequence>
<dbReference type="Pfam" id="PF00673">
    <property type="entry name" value="Ribosomal_L5_C"/>
    <property type="match status" value="1"/>
</dbReference>
<dbReference type="FunFam" id="3.30.1440.10:FF:000001">
    <property type="entry name" value="50S ribosomal protein L5"/>
    <property type="match status" value="1"/>
</dbReference>
<gene>
    <name evidence="9" type="ORF">COT65_00930</name>
</gene>
<dbReference type="PIRSF" id="PIRSF002161">
    <property type="entry name" value="Ribosomal_L5"/>
    <property type="match status" value="1"/>
</dbReference>